<evidence type="ECO:0000256" key="3">
    <source>
        <dbReference type="ARBA" id="ARBA00023038"/>
    </source>
</evidence>
<feature type="region of interest" description="Disordered" evidence="5">
    <location>
        <begin position="127"/>
        <end position="146"/>
    </location>
</feature>
<feature type="compositionally biased region" description="Basic and acidic residues" evidence="5">
    <location>
        <begin position="515"/>
        <end position="525"/>
    </location>
</feature>
<evidence type="ECO:0000256" key="1">
    <source>
        <dbReference type="ARBA" id="ARBA00022723"/>
    </source>
</evidence>
<dbReference type="GO" id="GO:0046872">
    <property type="term" value="F:metal ion binding"/>
    <property type="evidence" value="ECO:0007669"/>
    <property type="project" value="UniProtKB-KW"/>
</dbReference>
<gene>
    <name evidence="7" type="ORF">ANANG_G00173380</name>
</gene>
<evidence type="ECO:0000256" key="2">
    <source>
        <dbReference type="ARBA" id="ARBA00022833"/>
    </source>
</evidence>
<feature type="compositionally biased region" description="Polar residues" evidence="5">
    <location>
        <begin position="263"/>
        <end position="287"/>
    </location>
</feature>
<proteinExistence type="predicted"/>
<feature type="region of interest" description="Disordered" evidence="5">
    <location>
        <begin position="64"/>
        <end position="119"/>
    </location>
</feature>
<dbReference type="InterPro" id="IPR001781">
    <property type="entry name" value="Znf_LIM"/>
</dbReference>
<feature type="compositionally biased region" description="Basic and acidic residues" evidence="5">
    <location>
        <begin position="565"/>
        <end position="581"/>
    </location>
</feature>
<feature type="compositionally biased region" description="Basic and acidic residues" evidence="5">
    <location>
        <begin position="464"/>
        <end position="476"/>
    </location>
</feature>
<feature type="compositionally biased region" description="Basic and acidic residues" evidence="5">
    <location>
        <begin position="106"/>
        <end position="119"/>
    </location>
</feature>
<feature type="domain" description="LIM zinc-binding" evidence="6">
    <location>
        <begin position="1"/>
        <end position="49"/>
    </location>
</feature>
<organism evidence="7 8">
    <name type="scientific">Anguilla anguilla</name>
    <name type="common">European freshwater eel</name>
    <name type="synonym">Muraena anguilla</name>
    <dbReference type="NCBI Taxonomy" id="7936"/>
    <lineage>
        <taxon>Eukaryota</taxon>
        <taxon>Metazoa</taxon>
        <taxon>Chordata</taxon>
        <taxon>Craniata</taxon>
        <taxon>Vertebrata</taxon>
        <taxon>Euteleostomi</taxon>
        <taxon>Actinopterygii</taxon>
        <taxon>Neopterygii</taxon>
        <taxon>Teleostei</taxon>
        <taxon>Anguilliformes</taxon>
        <taxon>Anguillidae</taxon>
        <taxon>Anguilla</taxon>
    </lineage>
</organism>
<evidence type="ECO:0000313" key="7">
    <source>
        <dbReference type="EMBL" id="KAG5842034.1"/>
    </source>
</evidence>
<feature type="compositionally biased region" description="Basic and acidic residues" evidence="5">
    <location>
        <begin position="373"/>
        <end position="386"/>
    </location>
</feature>
<accession>A0A9D3M5C9</accession>
<comment type="caution">
    <text evidence="7">The sequence shown here is derived from an EMBL/GenBank/DDBJ whole genome shotgun (WGS) entry which is preliminary data.</text>
</comment>
<reference evidence="7" key="1">
    <citation type="submission" date="2021-01" db="EMBL/GenBank/DDBJ databases">
        <title>A chromosome-scale assembly of European eel, Anguilla anguilla.</title>
        <authorList>
            <person name="Henkel C."/>
            <person name="Jong-Raadsen S.A."/>
            <person name="Dufour S."/>
            <person name="Weltzien F.-A."/>
            <person name="Palstra A.P."/>
            <person name="Pelster B."/>
            <person name="Spaink H.P."/>
            <person name="Van Den Thillart G.E."/>
            <person name="Jansen H."/>
            <person name="Zahm M."/>
            <person name="Klopp C."/>
            <person name="Cedric C."/>
            <person name="Louis A."/>
            <person name="Berthelot C."/>
            <person name="Parey E."/>
            <person name="Roest Crollius H."/>
            <person name="Montfort J."/>
            <person name="Robinson-Rechavi M."/>
            <person name="Bucao C."/>
            <person name="Bouchez O."/>
            <person name="Gislard M."/>
            <person name="Lluch J."/>
            <person name="Milhes M."/>
            <person name="Lampietro C."/>
            <person name="Lopez Roques C."/>
            <person name="Donnadieu C."/>
            <person name="Braasch I."/>
            <person name="Desvignes T."/>
            <person name="Postlethwait J."/>
            <person name="Bobe J."/>
            <person name="Guiguen Y."/>
            <person name="Dirks R."/>
        </authorList>
    </citation>
    <scope>NUCLEOTIDE SEQUENCE</scope>
    <source>
        <strain evidence="7">Tag_6206</strain>
        <tissue evidence="7">Liver</tissue>
    </source>
</reference>
<evidence type="ECO:0000313" key="8">
    <source>
        <dbReference type="Proteomes" id="UP001044222"/>
    </source>
</evidence>
<dbReference type="PANTHER" id="PTHR24206">
    <property type="entry name" value="OS06G0237300 PROTEIN"/>
    <property type="match status" value="1"/>
</dbReference>
<feature type="compositionally biased region" description="Polar residues" evidence="5">
    <location>
        <begin position="478"/>
        <end position="491"/>
    </location>
</feature>
<feature type="compositionally biased region" description="Basic and acidic residues" evidence="5">
    <location>
        <begin position="349"/>
        <end position="364"/>
    </location>
</feature>
<name>A0A9D3M5C9_ANGAN</name>
<feature type="region of interest" description="Disordered" evidence="5">
    <location>
        <begin position="158"/>
        <end position="204"/>
    </location>
</feature>
<evidence type="ECO:0000256" key="4">
    <source>
        <dbReference type="PROSITE-ProRule" id="PRU00125"/>
    </source>
</evidence>
<dbReference type="Gene3D" id="2.10.110.10">
    <property type="entry name" value="Cysteine Rich Protein"/>
    <property type="match status" value="1"/>
</dbReference>
<keyword evidence="8" id="KW-1185">Reference proteome</keyword>
<feature type="region of interest" description="Disordered" evidence="5">
    <location>
        <begin position="454"/>
        <end position="701"/>
    </location>
</feature>
<keyword evidence="3 4" id="KW-0440">LIM domain</keyword>
<feature type="compositionally biased region" description="Polar residues" evidence="5">
    <location>
        <begin position="526"/>
        <end position="537"/>
    </location>
</feature>
<dbReference type="PROSITE" id="PS50023">
    <property type="entry name" value="LIM_DOMAIN_2"/>
    <property type="match status" value="1"/>
</dbReference>
<keyword evidence="2 4" id="KW-0862">Zinc</keyword>
<dbReference type="SUPFAM" id="SSF57716">
    <property type="entry name" value="Glucocorticoid receptor-like (DNA-binding domain)"/>
    <property type="match status" value="1"/>
</dbReference>
<keyword evidence="1 4" id="KW-0479">Metal-binding</keyword>
<evidence type="ECO:0000259" key="6">
    <source>
        <dbReference type="PROSITE" id="PS50023"/>
    </source>
</evidence>
<dbReference type="Proteomes" id="UP001044222">
    <property type="component" value="Chromosome 9"/>
</dbReference>
<feature type="compositionally biased region" description="Basic and acidic residues" evidence="5">
    <location>
        <begin position="64"/>
        <end position="94"/>
    </location>
</feature>
<feature type="region of interest" description="Disordered" evidence="5">
    <location>
        <begin position="236"/>
        <end position="407"/>
    </location>
</feature>
<evidence type="ECO:0000256" key="5">
    <source>
        <dbReference type="SAM" id="MobiDB-lite"/>
    </source>
</evidence>
<sequence length="1070" mass="116041">MEKMVADKLILHYNCFCCKHCNKKLRIQNYAALYGEFYCLFHYQQLFKRKGNYDEGFGHKQHKDRWLPKATEKEADDTSKDEGPKRDVKAREVILEPPAGMFMPSPDKKFQVPKTEKGSDAWNKLRISWPPEKKGPGMHSVPQECKETKRLNDLIREKKTEFSQSKHGSEKDLKSPGRNSLKSRELEVDTTGPSSSTVKNKARSSFVALREKANIESLSPAPTSSDASQPWKVSSKIALFQEGTPTKFKPPYTPPKVTEKSPKTTSTARTNSVTPGSISNEASTSSAKIKKSVRFTSSIDAEKEHTVTTGAGMAPKDNDNTSNRGNPEAEFNHDEMDNLTEFTLEEDTKDSPLKAKVGDPDKFHNPHAKSQNGRREVNFGSKEHLDFSQTDAPEETGMNIKKEIPPTSVISELPEASIPVVAGVHGGLMKQAKGSDGIDSAQIHEKLIEEGKEITNMQQCVEEQDGKKVDLEKLDPESSMSSKDTQLNPIETGSDKQEGDTDTLEANANQGKVSKMAEDNLKVSEKPNSQGPSNKPNGKTHIRKESWSKLSGKSPISKLFSSGGKTDKKEPVEGKKPEAKPRSILGKFFQSSPEKGKDPKNAQGINADSSGRKSDVTNENASEVFRDEDNLLIKGGKKCNDDMHDPSLPGKAEATSTTDIAESPNPDAYSQGEAMDSAAPSAQDSSEGNVKPPGPGITIFDEVHPSNTIAMNETSHSPINISISDPILPQCEPSVHITNEGSPGILETGIMDVFASSEEPVYQSQIKNGDGKGNLLFSDPSTPISFDLNQSGYLPPHIPTDAIVNPTGVELLASDTDFINSSTVLSPVDNSQTLNPFGPNEPKPDVNKSMLDRSQLDTSHSAINPGENQLDVFGINSGFVVPNQASVQPVNEHVTTMNCTEDKSSHPFYQNLAPQLGDESQAEHVSFDIFGPDSGIQDLSSPTNVFDKDLDGLDAFSAPLSSTLLKDPFGTNEFSDSGNNPAMIASPGHSNIFDDFLGLGQSTVASPIKSDHESLFADDIFASDSIGTPLSIPSVAAPNLDGMAQMGSGSTDTVASMESMNDKWMEDLLG</sequence>
<dbReference type="AlphaFoldDB" id="A0A9D3M5C9"/>
<protein>
    <recommendedName>
        <fullName evidence="6">LIM zinc-binding domain-containing protein</fullName>
    </recommendedName>
</protein>
<dbReference type="EMBL" id="JAFIRN010000009">
    <property type="protein sequence ID" value="KAG5842034.1"/>
    <property type="molecule type" value="Genomic_DNA"/>
</dbReference>